<dbReference type="EMBL" id="CM047906">
    <property type="protein sequence ID" value="KAJ0086858.1"/>
    <property type="molecule type" value="Genomic_DNA"/>
</dbReference>
<gene>
    <name evidence="1" type="ORF">Patl1_08514</name>
</gene>
<comment type="caution">
    <text evidence="1">The sequence shown here is derived from an EMBL/GenBank/DDBJ whole genome shotgun (WGS) entry which is preliminary data.</text>
</comment>
<dbReference type="Proteomes" id="UP001164250">
    <property type="component" value="Chromosome 10"/>
</dbReference>
<reference evidence="2" key="1">
    <citation type="journal article" date="2023" name="G3 (Bethesda)">
        <title>Genome assembly and association tests identify interacting loci associated with vigor, precocity, and sex in interspecific pistachio rootstocks.</title>
        <authorList>
            <person name="Palmer W."/>
            <person name="Jacygrad E."/>
            <person name="Sagayaradj S."/>
            <person name="Cavanaugh K."/>
            <person name="Han R."/>
            <person name="Bertier L."/>
            <person name="Beede B."/>
            <person name="Kafkas S."/>
            <person name="Golino D."/>
            <person name="Preece J."/>
            <person name="Michelmore R."/>
        </authorList>
    </citation>
    <scope>NUCLEOTIDE SEQUENCE [LARGE SCALE GENOMIC DNA]</scope>
</reference>
<organism evidence="1 2">
    <name type="scientific">Pistacia atlantica</name>
    <dbReference type="NCBI Taxonomy" id="434234"/>
    <lineage>
        <taxon>Eukaryota</taxon>
        <taxon>Viridiplantae</taxon>
        <taxon>Streptophyta</taxon>
        <taxon>Embryophyta</taxon>
        <taxon>Tracheophyta</taxon>
        <taxon>Spermatophyta</taxon>
        <taxon>Magnoliopsida</taxon>
        <taxon>eudicotyledons</taxon>
        <taxon>Gunneridae</taxon>
        <taxon>Pentapetalae</taxon>
        <taxon>rosids</taxon>
        <taxon>malvids</taxon>
        <taxon>Sapindales</taxon>
        <taxon>Anacardiaceae</taxon>
        <taxon>Pistacia</taxon>
    </lineage>
</organism>
<evidence type="ECO:0000313" key="2">
    <source>
        <dbReference type="Proteomes" id="UP001164250"/>
    </source>
</evidence>
<name>A0ACC1AJI1_9ROSI</name>
<protein>
    <submittedName>
        <fullName evidence="1">Uncharacterized protein</fullName>
    </submittedName>
</protein>
<evidence type="ECO:0000313" key="1">
    <source>
        <dbReference type="EMBL" id="KAJ0086858.1"/>
    </source>
</evidence>
<accession>A0ACC1AJI1</accession>
<keyword evidence="2" id="KW-1185">Reference proteome</keyword>
<sequence>MYKVGDQIEKKRVLEKMKGDEELEKMLNEIHHHQVPYVNIGHQHTPLMSGSGSPFSRVTQLSTEHSSALSNSCISSNEFCLAQDNSSPFSTMSFPFDIEDVNKFKAPSVTDNHVSGLWLDSQSNESSRYRKNFVRDRLDFDELGLCESYYRMSVGKKQNDHSIIMNRYEMNPEEVSFGFGHGYLGGAVPYNVEKYGISDGLNNGDYQGFGTCPGVVSRSFDDEMKSVSIGLGGRYGECELKDGNFFHSQATDMRSDPCYGSNSIRNCVFEQRKEQGRSWTNGGLQSRSIIGTRPYLNDALVGSQRLRLDTIGEIGAMNQLISTPLMYHELGLDLETQLYNRSLLKERTSLMPNDRVSVSHVPLNEAGVVDGFGVEDSFIIQGKSLNHVVNGRGSLSGHKKNNLNEVATRNPPEKISKLERCAHNGGLSENDQNISYFPLHLLPSSSSLAEFRGYIYLMAKDQNGCRFLQRVFDEGTYKDVQIIFNEIIDHVVELMMEQFGNYLVQKLLNVCSEEQRTQIVLMVTNEPGQLVRICLNTYGTRVVQKLIETLKTRKQISVVKAALRPGFLDLIKDLNGNHVLQRWLHCLRNEDNEANWLAVISPRANHAFTASTVLGASHVGCYEASGDAGRYRMKVHTTVNNRSTKRIDIDLIPIAGLAHLYKYNLNLFIFDSAAKFCVEIATHQHGCCVLQRCIAHSIGELRDKLITEISNHGLLLAQDPFGNYVVQYIIELRIPSVTANLLAQFKGHYVYLSKQKFSSHVVEKCLKHFGESRSQIVHELLSVPHFEQLLQDPYANYVIQSALTVTKGLLHAALLDAARPLSFLRTSPYCKRIFSRNLSKK</sequence>
<proteinExistence type="predicted"/>